<feature type="transmembrane region" description="Helical" evidence="7">
    <location>
        <begin position="226"/>
        <end position="249"/>
    </location>
</feature>
<evidence type="ECO:0000256" key="3">
    <source>
        <dbReference type="ARBA" id="ARBA00022692"/>
    </source>
</evidence>
<feature type="transmembrane region" description="Helical" evidence="7">
    <location>
        <begin position="74"/>
        <end position="94"/>
    </location>
</feature>
<evidence type="ECO:0000256" key="5">
    <source>
        <dbReference type="ARBA" id="ARBA00023136"/>
    </source>
</evidence>
<evidence type="ECO:0000256" key="1">
    <source>
        <dbReference type="ARBA" id="ARBA00004651"/>
    </source>
</evidence>
<evidence type="ECO:0000256" key="2">
    <source>
        <dbReference type="ARBA" id="ARBA00022475"/>
    </source>
</evidence>
<dbReference type="PANTHER" id="PTHR30213">
    <property type="entry name" value="INNER MEMBRANE PROTEIN YHJD"/>
    <property type="match status" value="1"/>
</dbReference>
<dbReference type="Pfam" id="PF03631">
    <property type="entry name" value="Virul_fac_BrkB"/>
    <property type="match status" value="1"/>
</dbReference>
<protein>
    <recommendedName>
        <fullName evidence="10">YihY/virulence factor BrkB family protein</fullName>
    </recommendedName>
</protein>
<evidence type="ECO:0000256" key="7">
    <source>
        <dbReference type="SAM" id="Phobius"/>
    </source>
</evidence>
<feature type="region of interest" description="Disordered" evidence="6">
    <location>
        <begin position="1"/>
        <end position="20"/>
    </location>
</feature>
<gene>
    <name evidence="8" type="ORF">GCM10009851_06100</name>
</gene>
<dbReference type="PANTHER" id="PTHR30213:SF1">
    <property type="entry name" value="INNER MEMBRANE PROTEIN YHJD"/>
    <property type="match status" value="1"/>
</dbReference>
<proteinExistence type="predicted"/>
<keyword evidence="9" id="KW-1185">Reference proteome</keyword>
<evidence type="ECO:0000313" key="8">
    <source>
        <dbReference type="EMBL" id="GAA2225201.1"/>
    </source>
</evidence>
<feature type="transmembrane region" description="Helical" evidence="7">
    <location>
        <begin position="184"/>
        <end position="206"/>
    </location>
</feature>
<keyword evidence="2" id="KW-1003">Cell membrane</keyword>
<name>A0ABN3D9Q2_9MICO</name>
<keyword evidence="5 7" id="KW-0472">Membrane</keyword>
<feature type="transmembrane region" description="Helical" evidence="7">
    <location>
        <begin position="261"/>
        <end position="282"/>
    </location>
</feature>
<keyword evidence="4 7" id="KW-1133">Transmembrane helix</keyword>
<sequence>MTREEPPKPEADRPSTRADRRARLERRLAERFDEPITKITELTQGTLALFPTRVWRRFLAGNGFLLSSGMSYQALFAVFAAVYVLFAVAGIWLIGSPATMDALIDLINTYVPGLIGDSGVIHEADLRTIATSSASVLTITGVSAIVVLIWTAIGWITYSRIAVRAIFGVPKDPRSYVLLKARDFVVSVLIGVALFAAAVLSVVSTAAIDWLYSMLPGVFGDWSSGFVTFVGLVLVYLIDTVALMVLFRVLANARLTVRRMLAGTLLGGGALLVLQVLGSTLLGGASRNPLLSTFVVFIAMLLWFRLTSVVTLVSASWIAVAAEDRGELLYEPTAAEKAALEQEALVIAAEVRLREATAELEGASWWRRPAAKWRRDAAAEELRTLAERS</sequence>
<evidence type="ECO:0000256" key="4">
    <source>
        <dbReference type="ARBA" id="ARBA00022989"/>
    </source>
</evidence>
<accession>A0ABN3D9Q2</accession>
<reference evidence="8 9" key="1">
    <citation type="journal article" date="2019" name="Int. J. Syst. Evol. Microbiol.">
        <title>The Global Catalogue of Microorganisms (GCM) 10K type strain sequencing project: providing services to taxonomists for standard genome sequencing and annotation.</title>
        <authorList>
            <consortium name="The Broad Institute Genomics Platform"/>
            <consortium name="The Broad Institute Genome Sequencing Center for Infectious Disease"/>
            <person name="Wu L."/>
            <person name="Ma J."/>
        </authorList>
    </citation>
    <scope>NUCLEOTIDE SEQUENCE [LARGE SCALE GENOMIC DNA]</scope>
    <source>
        <strain evidence="8 9">JCM 16117</strain>
    </source>
</reference>
<evidence type="ECO:0000256" key="6">
    <source>
        <dbReference type="SAM" id="MobiDB-lite"/>
    </source>
</evidence>
<evidence type="ECO:0008006" key="10">
    <source>
        <dbReference type="Google" id="ProtNLM"/>
    </source>
</evidence>
<comment type="subcellular location">
    <subcellularLocation>
        <location evidence="1">Cell membrane</location>
        <topology evidence="1">Multi-pass membrane protein</topology>
    </subcellularLocation>
</comment>
<evidence type="ECO:0000313" key="9">
    <source>
        <dbReference type="Proteomes" id="UP001500929"/>
    </source>
</evidence>
<dbReference type="Proteomes" id="UP001500929">
    <property type="component" value="Unassembled WGS sequence"/>
</dbReference>
<dbReference type="EMBL" id="BAAAQY010000002">
    <property type="protein sequence ID" value="GAA2225201.1"/>
    <property type="molecule type" value="Genomic_DNA"/>
</dbReference>
<comment type="caution">
    <text evidence="8">The sequence shown here is derived from an EMBL/GenBank/DDBJ whole genome shotgun (WGS) entry which is preliminary data.</text>
</comment>
<feature type="transmembrane region" description="Helical" evidence="7">
    <location>
        <begin position="294"/>
        <end position="320"/>
    </location>
</feature>
<keyword evidence="3 7" id="KW-0812">Transmembrane</keyword>
<organism evidence="8 9">
    <name type="scientific">Herbiconiux moechotypicola</name>
    <dbReference type="NCBI Taxonomy" id="637393"/>
    <lineage>
        <taxon>Bacteria</taxon>
        <taxon>Bacillati</taxon>
        <taxon>Actinomycetota</taxon>
        <taxon>Actinomycetes</taxon>
        <taxon>Micrococcales</taxon>
        <taxon>Microbacteriaceae</taxon>
        <taxon>Herbiconiux</taxon>
    </lineage>
</organism>
<dbReference type="RefSeq" id="WP_259478443.1">
    <property type="nucleotide sequence ID" value="NZ_BAAAQY010000002.1"/>
</dbReference>
<feature type="transmembrane region" description="Helical" evidence="7">
    <location>
        <begin position="136"/>
        <end position="163"/>
    </location>
</feature>
<dbReference type="InterPro" id="IPR017039">
    <property type="entry name" value="Virul_fac_BrkB"/>
</dbReference>